<feature type="compositionally biased region" description="Acidic residues" evidence="7">
    <location>
        <begin position="103"/>
        <end position="119"/>
    </location>
</feature>
<dbReference type="Proteomes" id="UP001255856">
    <property type="component" value="Unassembled WGS sequence"/>
</dbReference>
<proteinExistence type="inferred from homology"/>
<dbReference type="AlphaFoldDB" id="A0AAD9MHL0"/>
<feature type="compositionally biased region" description="Acidic residues" evidence="7">
    <location>
        <begin position="465"/>
        <end position="484"/>
    </location>
</feature>
<feature type="region of interest" description="Disordered" evidence="7">
    <location>
        <begin position="56"/>
        <end position="151"/>
    </location>
</feature>
<feature type="compositionally biased region" description="Acidic residues" evidence="7">
    <location>
        <begin position="56"/>
        <end position="84"/>
    </location>
</feature>
<dbReference type="EMBL" id="JASFZW010000004">
    <property type="protein sequence ID" value="KAK2078734.1"/>
    <property type="molecule type" value="Genomic_DNA"/>
</dbReference>
<feature type="compositionally biased region" description="Low complexity" evidence="7">
    <location>
        <begin position="511"/>
        <end position="522"/>
    </location>
</feature>
<feature type="region of interest" description="Disordered" evidence="7">
    <location>
        <begin position="352"/>
        <end position="386"/>
    </location>
</feature>
<reference evidence="8" key="1">
    <citation type="submission" date="2021-01" db="EMBL/GenBank/DDBJ databases">
        <authorList>
            <person name="Eckstrom K.M.E."/>
        </authorList>
    </citation>
    <scope>NUCLEOTIDE SEQUENCE</scope>
    <source>
        <strain evidence="8">UVCC 0001</strain>
    </source>
</reference>
<keyword evidence="3" id="KW-0698">rRNA processing</keyword>
<dbReference type="GO" id="GO:0034457">
    <property type="term" value="C:Mpp10 complex"/>
    <property type="evidence" value="ECO:0007669"/>
    <property type="project" value="InterPro"/>
</dbReference>
<keyword evidence="5" id="KW-0687">Ribonucleoprotein</keyword>
<evidence type="ECO:0000256" key="2">
    <source>
        <dbReference type="ARBA" id="ARBA00022517"/>
    </source>
</evidence>
<evidence type="ECO:0000256" key="4">
    <source>
        <dbReference type="ARBA" id="ARBA00023242"/>
    </source>
</evidence>
<dbReference type="Pfam" id="PF04006">
    <property type="entry name" value="Mpp10"/>
    <property type="match status" value="1"/>
</dbReference>
<feature type="compositionally biased region" description="Basic and acidic residues" evidence="7">
    <location>
        <begin position="620"/>
        <end position="631"/>
    </location>
</feature>
<dbReference type="InterPro" id="IPR012173">
    <property type="entry name" value="Mpp10"/>
</dbReference>
<accession>A0AAD9MHL0</accession>
<feature type="compositionally biased region" description="Low complexity" evidence="7">
    <location>
        <begin position="122"/>
        <end position="139"/>
    </location>
</feature>
<feature type="compositionally biased region" description="Basic and acidic residues" evidence="7">
    <location>
        <begin position="713"/>
        <end position="730"/>
    </location>
</feature>
<dbReference type="GO" id="GO:0032040">
    <property type="term" value="C:small-subunit processome"/>
    <property type="evidence" value="ECO:0007669"/>
    <property type="project" value="TreeGrafter"/>
</dbReference>
<protein>
    <submittedName>
        <fullName evidence="8">Uncharacterized protein</fullName>
    </submittedName>
</protein>
<evidence type="ECO:0000256" key="7">
    <source>
        <dbReference type="SAM" id="MobiDB-lite"/>
    </source>
</evidence>
<comment type="caution">
    <text evidence="8">The sequence shown here is derived from an EMBL/GenBank/DDBJ whole genome shotgun (WGS) entry which is preliminary data.</text>
</comment>
<evidence type="ECO:0000256" key="1">
    <source>
        <dbReference type="ARBA" id="ARBA00004604"/>
    </source>
</evidence>
<sequence>MLDIGTRVKIVLEDGEEPVTAKVVHCSATGRSCKIELDNGEIKAVNLLKHEYTVLEEEEEPAMEEAKADEEDASSSDAEEEEPVENGAAEAQNGAGDSASDGASEDDGGTEEDGSDSDGNEANGNDSDGLDSDGLASDAFDSDSEADTEELVPELDCLTEAQAAPLEAFEGAAEPTAFLQASEALAALARAAARSLYGVQAKTMPQALPELYVDGFDPEQIWLQLDMLGAPALKHVRRLLRKLHDKEDSLTLLTAQNEEALDELLGLASEEEGSEVEEDEEGSDGSDDSDAEAAGSLRDLDYDAMLNGGDDAQQAKQAKQAPKKKSAPRALAAVEDGYLKLDEMEAFLEDAERAAAEEEVDEDEEDEEPRARAKAGKKGAQARGGLAEGLVLATDDLYDAGRPGDLEQAAEAMYQDFFGPRRGGRPAARYEDADFEGEAAPEEAEGEGASSGEEDDALDERMEPAEEEEEEEEEDGDDDLDEDDKAAGSSDDNDEEEALDAVDESDEEDAAAGYVRGAAAEAPTRLSTHEQQQLKLAERIRTLEQEALAARDWFLRGEIDARKRPKNSALEIDMDFETTVAPPPAPSEEATSTLEERIKGRIRELRFDDVVRVAPPPPPRAERPEIDDRKSGKGLAELYAEDYQRQVMGVVEDRDEPVRAQARRLFAALAGKLDALSHAHFRPAPVAAEAGAPDADAPAILMEEVAPQLVSEASRRAPEEVHAAGKKETAPAESELEREERRRRRAQRKRASKKRTAQREAERVARAVSAGGAAPVLGRKSEQATLLGGKKGKRKATGAPPAAAQPKRGHFTKSAAVFGNLQAMQERGGHKAAKPAADGPSAKQLRL</sequence>
<name>A0AAD9MHL0_PROWI</name>
<dbReference type="PANTHER" id="PTHR17039">
    <property type="entry name" value="U3 SMALL NUCLEOLAR RIBONUCLEOPROTEIN PROTEIN MPP10"/>
    <property type="match status" value="1"/>
</dbReference>
<feature type="region of interest" description="Disordered" evidence="7">
    <location>
        <begin position="609"/>
        <end position="632"/>
    </location>
</feature>
<feature type="region of interest" description="Disordered" evidence="7">
    <location>
        <begin position="711"/>
        <end position="847"/>
    </location>
</feature>
<feature type="compositionally biased region" description="Basic residues" evidence="7">
    <location>
        <begin position="741"/>
        <end position="756"/>
    </location>
</feature>
<evidence type="ECO:0000313" key="8">
    <source>
        <dbReference type="EMBL" id="KAK2078734.1"/>
    </source>
</evidence>
<keyword evidence="2" id="KW-0690">Ribosome biogenesis</keyword>
<keyword evidence="9" id="KW-1185">Reference proteome</keyword>
<keyword evidence="4" id="KW-0539">Nucleus</keyword>
<evidence type="ECO:0000256" key="6">
    <source>
        <dbReference type="ARBA" id="ARBA00029455"/>
    </source>
</evidence>
<feature type="compositionally biased region" description="Acidic residues" evidence="7">
    <location>
        <begin position="491"/>
        <end position="510"/>
    </location>
</feature>
<evidence type="ECO:0000256" key="3">
    <source>
        <dbReference type="ARBA" id="ARBA00022552"/>
    </source>
</evidence>
<organism evidence="8 9">
    <name type="scientific">Prototheca wickerhamii</name>
    <dbReference type="NCBI Taxonomy" id="3111"/>
    <lineage>
        <taxon>Eukaryota</taxon>
        <taxon>Viridiplantae</taxon>
        <taxon>Chlorophyta</taxon>
        <taxon>core chlorophytes</taxon>
        <taxon>Trebouxiophyceae</taxon>
        <taxon>Chlorellales</taxon>
        <taxon>Chlorellaceae</taxon>
        <taxon>Prototheca</taxon>
    </lineage>
</organism>
<evidence type="ECO:0000256" key="5">
    <source>
        <dbReference type="ARBA" id="ARBA00023274"/>
    </source>
</evidence>
<feature type="region of interest" description="Disordered" evidence="7">
    <location>
        <begin position="411"/>
        <end position="531"/>
    </location>
</feature>
<gene>
    <name evidence="8" type="ORF">QBZ16_003574</name>
</gene>
<feature type="compositionally biased region" description="Acidic residues" evidence="7">
    <location>
        <begin position="357"/>
        <end position="368"/>
    </location>
</feature>
<feature type="compositionally biased region" description="Acidic residues" evidence="7">
    <location>
        <begin position="433"/>
        <end position="458"/>
    </location>
</feature>
<dbReference type="GO" id="GO:0005732">
    <property type="term" value="C:sno(s)RNA-containing ribonucleoprotein complex"/>
    <property type="evidence" value="ECO:0007669"/>
    <property type="project" value="InterPro"/>
</dbReference>
<comment type="subcellular location">
    <subcellularLocation>
        <location evidence="1">Nucleus</location>
        <location evidence="1">Nucleolus</location>
    </subcellularLocation>
</comment>
<comment type="similarity">
    <text evidence="6">Belongs to the MPP10 family.</text>
</comment>
<feature type="compositionally biased region" description="Acidic residues" evidence="7">
    <location>
        <begin position="269"/>
        <end position="291"/>
    </location>
</feature>
<evidence type="ECO:0000313" key="9">
    <source>
        <dbReference type="Proteomes" id="UP001255856"/>
    </source>
</evidence>
<feature type="compositionally biased region" description="Low complexity" evidence="7">
    <location>
        <begin position="85"/>
        <end position="102"/>
    </location>
</feature>
<dbReference type="PANTHER" id="PTHR17039:SF0">
    <property type="entry name" value="U3 SMALL NUCLEOLAR RIBONUCLEOPROTEIN PROTEIN MPP10"/>
    <property type="match status" value="1"/>
</dbReference>
<feature type="region of interest" description="Disordered" evidence="7">
    <location>
        <begin position="269"/>
        <end position="330"/>
    </location>
</feature>
<feature type="compositionally biased region" description="Acidic residues" evidence="7">
    <location>
        <begin position="140"/>
        <end position="151"/>
    </location>
</feature>
<dbReference type="GO" id="GO:0006364">
    <property type="term" value="P:rRNA processing"/>
    <property type="evidence" value="ECO:0007669"/>
    <property type="project" value="UniProtKB-KW"/>
</dbReference>